<name>A0A9N9JNU5_9GLOM</name>
<protein>
    <submittedName>
        <fullName evidence="1">14730_t:CDS:1</fullName>
    </submittedName>
</protein>
<sequence>VMTVSKILTMRLVAVFEQIFGIKIGREESEWALYLAITKTTALNLLAIFS</sequence>
<organism evidence="1 2">
    <name type="scientific">Acaulospora morrowiae</name>
    <dbReference type="NCBI Taxonomy" id="94023"/>
    <lineage>
        <taxon>Eukaryota</taxon>
        <taxon>Fungi</taxon>
        <taxon>Fungi incertae sedis</taxon>
        <taxon>Mucoromycota</taxon>
        <taxon>Glomeromycotina</taxon>
        <taxon>Glomeromycetes</taxon>
        <taxon>Diversisporales</taxon>
        <taxon>Acaulosporaceae</taxon>
        <taxon>Acaulospora</taxon>
    </lineage>
</organism>
<accession>A0A9N9JNU5</accession>
<feature type="non-terminal residue" evidence="1">
    <location>
        <position position="50"/>
    </location>
</feature>
<keyword evidence="2" id="KW-1185">Reference proteome</keyword>
<dbReference type="Proteomes" id="UP000789342">
    <property type="component" value="Unassembled WGS sequence"/>
</dbReference>
<evidence type="ECO:0000313" key="1">
    <source>
        <dbReference type="EMBL" id="CAG8790532.1"/>
    </source>
</evidence>
<gene>
    <name evidence="1" type="ORF">AMORRO_LOCUS18101</name>
</gene>
<dbReference type="EMBL" id="CAJVPV010061000">
    <property type="protein sequence ID" value="CAG8790532.1"/>
    <property type="molecule type" value="Genomic_DNA"/>
</dbReference>
<proteinExistence type="predicted"/>
<comment type="caution">
    <text evidence="1">The sequence shown here is derived from an EMBL/GenBank/DDBJ whole genome shotgun (WGS) entry which is preliminary data.</text>
</comment>
<evidence type="ECO:0000313" key="2">
    <source>
        <dbReference type="Proteomes" id="UP000789342"/>
    </source>
</evidence>
<reference evidence="1" key="1">
    <citation type="submission" date="2021-06" db="EMBL/GenBank/DDBJ databases">
        <authorList>
            <person name="Kallberg Y."/>
            <person name="Tangrot J."/>
            <person name="Rosling A."/>
        </authorList>
    </citation>
    <scope>NUCLEOTIDE SEQUENCE</scope>
    <source>
        <strain evidence="1">CL551</strain>
    </source>
</reference>
<feature type="non-terminal residue" evidence="1">
    <location>
        <position position="1"/>
    </location>
</feature>
<dbReference type="AlphaFoldDB" id="A0A9N9JNU5"/>